<name>A0A401XJK6_9FLAO</name>
<accession>A0A401XJK6</accession>
<proteinExistence type="predicted"/>
<evidence type="ECO:0008006" key="3">
    <source>
        <dbReference type="Google" id="ProtNLM"/>
    </source>
</evidence>
<dbReference type="Proteomes" id="UP000286715">
    <property type="component" value="Unassembled WGS sequence"/>
</dbReference>
<dbReference type="RefSeq" id="WP_245966093.1">
    <property type="nucleotide sequence ID" value="NZ_BHZE01000005.1"/>
</dbReference>
<dbReference type="EMBL" id="BHZE01000005">
    <property type="protein sequence ID" value="GCD77215.1"/>
    <property type="molecule type" value="Genomic_DNA"/>
</dbReference>
<reference evidence="1 2" key="1">
    <citation type="submission" date="2018-11" db="EMBL/GenBank/DDBJ databases">
        <title>Schleiferia aggregans sp. nov., a moderately thermophilic heterotrophic bacterium isolated from microbial mats at a terrestrial hot spring.</title>
        <authorList>
            <person name="Iino T."/>
            <person name="Ohkuma M."/>
            <person name="Haruta S."/>
        </authorList>
    </citation>
    <scope>NUCLEOTIDE SEQUENCE [LARGE SCALE GENOMIC DNA]</scope>
    <source>
        <strain evidence="1 2">LA</strain>
    </source>
</reference>
<gene>
    <name evidence="1" type="ORF">JCM31826_06970</name>
</gene>
<dbReference type="AlphaFoldDB" id="A0A401XJK6"/>
<organism evidence="1 2">
    <name type="scientific">Thermaurantimonas aggregans</name>
    <dbReference type="NCBI Taxonomy" id="2173829"/>
    <lineage>
        <taxon>Bacteria</taxon>
        <taxon>Pseudomonadati</taxon>
        <taxon>Bacteroidota</taxon>
        <taxon>Flavobacteriia</taxon>
        <taxon>Flavobacteriales</taxon>
        <taxon>Schleiferiaceae</taxon>
        <taxon>Thermaurantimonas</taxon>
    </lineage>
</organism>
<sequence>MFNKFLYSLLIAISVIPGVKGQSDFPYELSLKPLVIQNLPGLHSYSYGQHQGTWLIIGGRKDGLHARQPFNAFPASMNNTDIYVIDPVAKQFWTASVNSLPTGIREQFQSTNMNFHQEGDTLYIIGGYAFSASANGHITFPYLSTVRVSEVINAIKNNQSIGSFIKQIQDTLFAVTGGHLKMIDNVFYLVGGHRFDGRYNPMNNPTFTQRYTNQIRKFTVNNSGSQLSFGNVTAITDPIHLHRRDYNLVPQIYPNGKQGLMISSGVFQVNADLPYLYPVDIFDSGYFPQPNFNQYLSNYHSAVLPLYDSVNNRMHTIFFGGMSQYYYQNGQLIQDNQVPFVRTISRVTRDANGQLTEYKLPVEMPSLKGSSAEFILNHAVPHYTNEVVKLHQITQDSVLVGYIYGGIQSTALNPFSNNQTNLTSADPGIYEVWLKKTQTIGQREEKLSGENPYQIEVYPNPFKKDFTFTFKAERPVDFRYYITNSKGQILLSSDKLHSYEGKNDIEVKGLSTTSKEELLLTVVFENRYYVVRKLLKK</sequence>
<keyword evidence="2" id="KW-1185">Reference proteome</keyword>
<evidence type="ECO:0000313" key="2">
    <source>
        <dbReference type="Proteomes" id="UP000286715"/>
    </source>
</evidence>
<evidence type="ECO:0000313" key="1">
    <source>
        <dbReference type="EMBL" id="GCD77215.1"/>
    </source>
</evidence>
<comment type="caution">
    <text evidence="1">The sequence shown here is derived from an EMBL/GenBank/DDBJ whole genome shotgun (WGS) entry which is preliminary data.</text>
</comment>
<protein>
    <recommendedName>
        <fullName evidence="3">Secretion system C-terminal sorting domain-containing protein</fullName>
    </recommendedName>
</protein>